<sequence>MNIENFIQVEKIGITIRPPRLCWPEKVLWNYSDSGSEEVYGIRTFWGLQQNQTQHAFEEWQHRMEELELRVAKIDEFRKIAFFHHLIFVKE</sequence>
<name>A0A9D1A672_9FIRM</name>
<dbReference type="Proteomes" id="UP000824250">
    <property type="component" value="Unassembled WGS sequence"/>
</dbReference>
<accession>A0A9D1A672</accession>
<reference evidence="1" key="1">
    <citation type="submission" date="2020-10" db="EMBL/GenBank/DDBJ databases">
        <authorList>
            <person name="Gilroy R."/>
        </authorList>
    </citation>
    <scope>NUCLEOTIDE SEQUENCE</scope>
    <source>
        <strain evidence="1">CHK180-2868</strain>
    </source>
</reference>
<proteinExistence type="predicted"/>
<comment type="caution">
    <text evidence="1">The sequence shown here is derived from an EMBL/GenBank/DDBJ whole genome shotgun (WGS) entry which is preliminary data.</text>
</comment>
<gene>
    <name evidence="1" type="ORF">IAB28_10305</name>
</gene>
<evidence type="ECO:0000313" key="2">
    <source>
        <dbReference type="Proteomes" id="UP000824250"/>
    </source>
</evidence>
<protein>
    <submittedName>
        <fullName evidence="1">Uncharacterized protein</fullName>
    </submittedName>
</protein>
<organism evidence="1 2">
    <name type="scientific">Candidatus Copromonas faecavium</name>
    <name type="common">nom. illeg.</name>
    <dbReference type="NCBI Taxonomy" id="2840740"/>
    <lineage>
        <taxon>Bacteria</taxon>
        <taxon>Bacillati</taxon>
        <taxon>Bacillota</taxon>
        <taxon>Clostridia</taxon>
        <taxon>Lachnospirales</taxon>
        <taxon>Lachnospiraceae</taxon>
        <taxon>Candidatus Copromonas (nom. illeg.)</taxon>
    </lineage>
</organism>
<reference evidence="1" key="2">
    <citation type="journal article" date="2021" name="PeerJ">
        <title>Extensive microbial diversity within the chicken gut microbiome revealed by metagenomics and culture.</title>
        <authorList>
            <person name="Gilroy R."/>
            <person name="Ravi A."/>
            <person name="Getino M."/>
            <person name="Pursley I."/>
            <person name="Horton D.L."/>
            <person name="Alikhan N.F."/>
            <person name="Baker D."/>
            <person name="Gharbi K."/>
            <person name="Hall N."/>
            <person name="Watson M."/>
            <person name="Adriaenssens E.M."/>
            <person name="Foster-Nyarko E."/>
            <person name="Jarju S."/>
            <person name="Secka A."/>
            <person name="Antonio M."/>
            <person name="Oren A."/>
            <person name="Chaudhuri R.R."/>
            <person name="La Ragione R."/>
            <person name="Hildebrand F."/>
            <person name="Pallen M.J."/>
        </authorList>
    </citation>
    <scope>NUCLEOTIDE SEQUENCE</scope>
    <source>
        <strain evidence="1">CHK180-2868</strain>
    </source>
</reference>
<dbReference type="EMBL" id="DVGC01000059">
    <property type="protein sequence ID" value="HIR06337.1"/>
    <property type="molecule type" value="Genomic_DNA"/>
</dbReference>
<dbReference type="AlphaFoldDB" id="A0A9D1A672"/>
<evidence type="ECO:0000313" key="1">
    <source>
        <dbReference type="EMBL" id="HIR06337.1"/>
    </source>
</evidence>